<organism evidence="2">
    <name type="scientific">hydrothermal vent metagenome</name>
    <dbReference type="NCBI Taxonomy" id="652676"/>
    <lineage>
        <taxon>unclassified sequences</taxon>
        <taxon>metagenomes</taxon>
        <taxon>ecological metagenomes</taxon>
    </lineage>
</organism>
<proteinExistence type="predicted"/>
<gene>
    <name evidence="2" type="ORF">MGWOODY_Smn30</name>
</gene>
<feature type="region of interest" description="Disordered" evidence="1">
    <location>
        <begin position="64"/>
        <end position="99"/>
    </location>
</feature>
<protein>
    <submittedName>
        <fullName evidence="2">Uncharacterized protein</fullName>
    </submittedName>
</protein>
<accession>A0A160TH45</accession>
<dbReference type="AlphaFoldDB" id="A0A160TH45"/>
<reference evidence="2" key="1">
    <citation type="submission" date="2015-10" db="EMBL/GenBank/DDBJ databases">
        <authorList>
            <person name="Gilbert D.G."/>
        </authorList>
    </citation>
    <scope>NUCLEOTIDE SEQUENCE</scope>
</reference>
<sequence length="148" mass="16160">MHRLLHTLAARDLVVQATGDGSWLLRPDVRRLSDGYLPTDRLVHIAAVELGRMLPQRPVAQRLRDLRSRHDDDPGEYAPVQPPVDSPRHGRATADDAGSALGRATLAGADPGTRAMMLQLVDALPGAEPHRPEAVAALVEDFRRRGYA</sequence>
<evidence type="ECO:0000313" key="2">
    <source>
        <dbReference type="EMBL" id="CUS43338.1"/>
    </source>
</evidence>
<name>A0A160TH45_9ZZZZ</name>
<dbReference type="EMBL" id="CZQE01000037">
    <property type="protein sequence ID" value="CUS43338.1"/>
    <property type="molecule type" value="Genomic_DNA"/>
</dbReference>
<evidence type="ECO:0000256" key="1">
    <source>
        <dbReference type="SAM" id="MobiDB-lite"/>
    </source>
</evidence>